<sequence>MKSRIIVLIVLVNLIYFQIGLLYSILSALIPEIISGYNLSYGVAATLPFAFYIAFAFFCIPAGLANEKFTYKSVLLFSFTLALIGALLFGIFPTYGASITSLFIIGGALAIVQVTIVPLLRDICGAENLAFHASLTQLFYGIGAFSSPHIYSYLTTYLQDKTNTKSFVFSHLLELIPANFEWVSAYWLFSLILLTIIIVIVVVKFPKKDKIKNEEIANRSVYLKLLRNKYVILYFIALAAYASCEQGIAVWMSKFFQDIHGFDPLITGASILSWYWILISGGCIVGMLLLKVFDSRKVLGSLAVLAMVSASLGIYKSAGISKIAFPAVGVFLSVMWPIIISLALNSFKKHHEALTGFLYMATVGGAFGPLIMGSLSDAIGIRLSMNYIFLPLIFILGVSFWAKPLVQNKTI</sequence>
<feature type="transmembrane region" description="Helical" evidence="6">
    <location>
        <begin position="98"/>
        <end position="117"/>
    </location>
</feature>
<dbReference type="PROSITE" id="PS50850">
    <property type="entry name" value="MFS"/>
    <property type="match status" value="1"/>
</dbReference>
<evidence type="ECO:0000256" key="5">
    <source>
        <dbReference type="ARBA" id="ARBA00023136"/>
    </source>
</evidence>
<name>A0A285MX51_9FLAO</name>
<dbReference type="InterPro" id="IPR050375">
    <property type="entry name" value="MFS_TsgA-like"/>
</dbReference>
<dbReference type="PANTHER" id="PTHR43702">
    <property type="entry name" value="L-FUCOSE-PROTON SYMPORTER"/>
    <property type="match status" value="1"/>
</dbReference>
<feature type="transmembrane region" description="Helical" evidence="6">
    <location>
        <begin position="272"/>
        <end position="290"/>
    </location>
</feature>
<evidence type="ECO:0000256" key="6">
    <source>
        <dbReference type="SAM" id="Phobius"/>
    </source>
</evidence>
<dbReference type="OrthoDB" id="3225787at2"/>
<dbReference type="InterPro" id="IPR036259">
    <property type="entry name" value="MFS_trans_sf"/>
</dbReference>
<proteinExistence type="predicted"/>
<dbReference type="GO" id="GO:0022857">
    <property type="term" value="F:transmembrane transporter activity"/>
    <property type="evidence" value="ECO:0007669"/>
    <property type="project" value="InterPro"/>
</dbReference>
<dbReference type="GO" id="GO:0005886">
    <property type="term" value="C:plasma membrane"/>
    <property type="evidence" value="ECO:0007669"/>
    <property type="project" value="UniProtKB-SubCell"/>
</dbReference>
<keyword evidence="2" id="KW-1003">Cell membrane</keyword>
<feature type="transmembrane region" description="Helical" evidence="6">
    <location>
        <begin position="297"/>
        <end position="317"/>
    </location>
</feature>
<dbReference type="InterPro" id="IPR020846">
    <property type="entry name" value="MFS_dom"/>
</dbReference>
<feature type="transmembrane region" description="Helical" evidence="6">
    <location>
        <begin position="129"/>
        <end position="151"/>
    </location>
</feature>
<feature type="transmembrane region" description="Helical" evidence="6">
    <location>
        <begin position="231"/>
        <end position="252"/>
    </location>
</feature>
<accession>A0A285MX51</accession>
<feature type="transmembrane region" description="Helical" evidence="6">
    <location>
        <begin position="387"/>
        <end position="406"/>
    </location>
</feature>
<feature type="transmembrane region" description="Helical" evidence="6">
    <location>
        <begin position="185"/>
        <end position="203"/>
    </location>
</feature>
<feature type="transmembrane region" description="Helical" evidence="6">
    <location>
        <begin position="7"/>
        <end position="30"/>
    </location>
</feature>
<reference evidence="9" key="1">
    <citation type="submission" date="2017-09" db="EMBL/GenBank/DDBJ databases">
        <authorList>
            <person name="Varghese N."/>
            <person name="Submissions S."/>
        </authorList>
    </citation>
    <scope>NUCLEOTIDE SEQUENCE [LARGE SCALE GENOMIC DNA]</scope>
    <source>
        <strain evidence="9">DSM 25885</strain>
    </source>
</reference>
<dbReference type="SUPFAM" id="SSF103473">
    <property type="entry name" value="MFS general substrate transporter"/>
    <property type="match status" value="1"/>
</dbReference>
<dbReference type="Pfam" id="PF07690">
    <property type="entry name" value="MFS_1"/>
    <property type="match status" value="1"/>
</dbReference>
<evidence type="ECO:0000256" key="1">
    <source>
        <dbReference type="ARBA" id="ARBA00004429"/>
    </source>
</evidence>
<dbReference type="EMBL" id="OBEH01000007">
    <property type="protein sequence ID" value="SNZ01755.1"/>
    <property type="molecule type" value="Genomic_DNA"/>
</dbReference>
<feature type="transmembrane region" description="Helical" evidence="6">
    <location>
        <begin position="42"/>
        <end position="62"/>
    </location>
</feature>
<keyword evidence="4 6" id="KW-1133">Transmembrane helix</keyword>
<keyword evidence="9" id="KW-1185">Reference proteome</keyword>
<dbReference type="PANTHER" id="PTHR43702:SF12">
    <property type="entry name" value="N-ACETYL GLUCOSAMINE TRANSPORTER NAGP"/>
    <property type="match status" value="1"/>
</dbReference>
<evidence type="ECO:0000256" key="4">
    <source>
        <dbReference type="ARBA" id="ARBA00022989"/>
    </source>
</evidence>
<keyword evidence="3 6" id="KW-0812">Transmembrane</keyword>
<keyword evidence="5 6" id="KW-0472">Membrane</keyword>
<dbReference type="RefSeq" id="WP_097047195.1">
    <property type="nucleotide sequence ID" value="NZ_OBEH01000007.1"/>
</dbReference>
<organism evidence="8 9">
    <name type="scientific">Flagellimonas pacifica</name>
    <dbReference type="NCBI Taxonomy" id="1247520"/>
    <lineage>
        <taxon>Bacteria</taxon>
        <taxon>Pseudomonadati</taxon>
        <taxon>Bacteroidota</taxon>
        <taxon>Flavobacteriia</taxon>
        <taxon>Flavobacteriales</taxon>
        <taxon>Flavobacteriaceae</taxon>
        <taxon>Flagellimonas</taxon>
    </lineage>
</organism>
<evidence type="ECO:0000259" key="7">
    <source>
        <dbReference type="PROSITE" id="PS50850"/>
    </source>
</evidence>
<evidence type="ECO:0000313" key="8">
    <source>
        <dbReference type="EMBL" id="SNZ01755.1"/>
    </source>
</evidence>
<evidence type="ECO:0000256" key="2">
    <source>
        <dbReference type="ARBA" id="ARBA00022475"/>
    </source>
</evidence>
<gene>
    <name evidence="8" type="ORF">SAMN06265377_3598</name>
</gene>
<dbReference type="Proteomes" id="UP000219048">
    <property type="component" value="Unassembled WGS sequence"/>
</dbReference>
<feature type="transmembrane region" description="Helical" evidence="6">
    <location>
        <begin position="74"/>
        <end position="92"/>
    </location>
</feature>
<dbReference type="Gene3D" id="1.20.1250.20">
    <property type="entry name" value="MFS general substrate transporter like domains"/>
    <property type="match status" value="2"/>
</dbReference>
<feature type="transmembrane region" description="Helical" evidence="6">
    <location>
        <begin position="356"/>
        <end position="375"/>
    </location>
</feature>
<dbReference type="InterPro" id="IPR011701">
    <property type="entry name" value="MFS"/>
</dbReference>
<feature type="domain" description="Major facilitator superfamily (MFS) profile" evidence="7">
    <location>
        <begin position="8"/>
        <end position="409"/>
    </location>
</feature>
<evidence type="ECO:0000313" key="9">
    <source>
        <dbReference type="Proteomes" id="UP000219048"/>
    </source>
</evidence>
<protein>
    <submittedName>
        <fullName evidence="8">Fucose permease</fullName>
    </submittedName>
</protein>
<comment type="subcellular location">
    <subcellularLocation>
        <location evidence="1">Cell inner membrane</location>
        <topology evidence="1">Multi-pass membrane protein</topology>
    </subcellularLocation>
</comment>
<dbReference type="AlphaFoldDB" id="A0A285MX51"/>
<feature type="transmembrane region" description="Helical" evidence="6">
    <location>
        <begin position="323"/>
        <end position="344"/>
    </location>
</feature>
<evidence type="ECO:0000256" key="3">
    <source>
        <dbReference type="ARBA" id="ARBA00022692"/>
    </source>
</evidence>